<dbReference type="InterPro" id="IPR012337">
    <property type="entry name" value="RNaseH-like_sf"/>
</dbReference>
<dbReference type="InterPro" id="IPR019993">
    <property type="entry name" value="RecB_nuclease_TM0106_put"/>
</dbReference>
<evidence type="ECO:0000259" key="1">
    <source>
        <dbReference type="Pfam" id="PF13482"/>
    </source>
</evidence>
<evidence type="ECO:0000313" key="3">
    <source>
        <dbReference type="Proteomes" id="UP000003477"/>
    </source>
</evidence>
<dbReference type="InterPro" id="IPR038720">
    <property type="entry name" value="YprB_RNase_H-like_dom"/>
</dbReference>
<accession>G5JE38</accession>
<comment type="caution">
    <text evidence="2">The sequence shown here is derived from an EMBL/GenBank/DDBJ whole genome shotgun (WGS) entry which is preliminary data.</text>
</comment>
<gene>
    <name evidence="2" type="ORF">CWATWH0003_B025</name>
</gene>
<protein>
    <recommendedName>
        <fullName evidence="1">YprB ribonuclease H-like domain-containing protein</fullName>
    </recommendedName>
</protein>
<dbReference type="Proteomes" id="UP000003477">
    <property type="component" value="Unassembled WGS sequence"/>
</dbReference>
<dbReference type="Pfam" id="PF13482">
    <property type="entry name" value="RNase_H_2"/>
    <property type="match status" value="1"/>
</dbReference>
<organism evidence="2 3">
    <name type="scientific">Crocosphaera watsonii WH 0003</name>
    <dbReference type="NCBI Taxonomy" id="423471"/>
    <lineage>
        <taxon>Bacteria</taxon>
        <taxon>Bacillati</taxon>
        <taxon>Cyanobacteriota</taxon>
        <taxon>Cyanophyceae</taxon>
        <taxon>Oscillatoriophycideae</taxon>
        <taxon>Chroococcales</taxon>
        <taxon>Aphanothecaceae</taxon>
        <taxon>Crocosphaera</taxon>
    </lineage>
</organism>
<dbReference type="RefSeq" id="WP_007313405.1">
    <property type="nucleotide sequence ID" value="NZ_AESD01000921.1"/>
</dbReference>
<feature type="domain" description="YprB ribonuclease H-like" evidence="1">
    <location>
        <begin position="319"/>
        <end position="489"/>
    </location>
</feature>
<proteinExistence type="predicted"/>
<dbReference type="AlphaFoldDB" id="G5JE38"/>
<sequence>MLITDSLLLDYKRCPRRAFLNIHGDPKQKDPERDFLDKLRQENKRHIALVLDNYYPHYEKLPFSQISLKEKAQATIALMEQGVDCIYQGLLWVDDNTSTSLEWQENFLRIMPFGYDYLGKPHLLIKQPGQSKFGNWLYYPVSIHLGRKAKPEYKLLATFYAQLLAIIQETSPPTPELIIRPLKQFSVDTVQWLPKLELIINECVTTLTTPQEPELFISRQRCSLCHWHSHCYAIAKYQGHLSLVPGVTPSRYGSLQDIGIITTESLAQANSDTIQEMLGRELGEKLQQQAYSIVNNNPIPRPQPQYQLLESLAEKTVELYFDIEAEPERNLDYLLGVVMVDRLSQTQTFYPFLAETPEEEGIIWQQFLEFVNSYDQAPIFHFSDYEKDTIKRLGNLYGTPYPQVEDLVNRLIDLHHFVITSVIFPVENYSLKSLGNWLGFNWRDAGVSGDQCVCWYDQWLTTGDRSIIESILRYNEDDCLATLHLKNWLQEFFSQIEF</sequence>
<reference evidence="2 3" key="1">
    <citation type="journal article" date="2011" name="Front. Microbiol.">
        <title>Two Strains of Crocosphaera watsonii with Highly Conserved Genomes are Distinguished by Strain-Specific Features.</title>
        <authorList>
            <person name="Bench S.R."/>
            <person name="Ilikchyan I.N."/>
            <person name="Tripp H.J."/>
            <person name="Zehr J.P."/>
        </authorList>
    </citation>
    <scope>NUCLEOTIDE SEQUENCE [LARGE SCALE GENOMIC DNA]</scope>
    <source>
        <strain evidence="2 3">WH 0003</strain>
    </source>
</reference>
<dbReference type="SUPFAM" id="SSF53098">
    <property type="entry name" value="Ribonuclease H-like"/>
    <property type="match status" value="1"/>
</dbReference>
<dbReference type="EMBL" id="AESD01000921">
    <property type="protein sequence ID" value="EHJ09546.1"/>
    <property type="molecule type" value="Genomic_DNA"/>
</dbReference>
<dbReference type="GeneID" id="88768958"/>
<evidence type="ECO:0000313" key="2">
    <source>
        <dbReference type="EMBL" id="EHJ09546.1"/>
    </source>
</evidence>
<dbReference type="NCBIfam" id="TIGR03491">
    <property type="entry name" value="TM0106 family RecB-like putative nuclease"/>
    <property type="match status" value="1"/>
</dbReference>
<name>G5JE38_CROWT</name>
<feature type="non-terminal residue" evidence="2">
    <location>
        <position position="498"/>
    </location>
</feature>